<keyword evidence="3" id="KW-1185">Reference proteome</keyword>
<proteinExistence type="predicted"/>
<evidence type="ECO:0000256" key="1">
    <source>
        <dbReference type="SAM" id="MobiDB-lite"/>
    </source>
</evidence>
<organism evidence="2 3">
    <name type="scientific">Pleurodeles waltl</name>
    <name type="common">Iberian ribbed newt</name>
    <dbReference type="NCBI Taxonomy" id="8319"/>
    <lineage>
        <taxon>Eukaryota</taxon>
        <taxon>Metazoa</taxon>
        <taxon>Chordata</taxon>
        <taxon>Craniata</taxon>
        <taxon>Vertebrata</taxon>
        <taxon>Euteleostomi</taxon>
        <taxon>Amphibia</taxon>
        <taxon>Batrachia</taxon>
        <taxon>Caudata</taxon>
        <taxon>Salamandroidea</taxon>
        <taxon>Salamandridae</taxon>
        <taxon>Pleurodelinae</taxon>
        <taxon>Pleurodeles</taxon>
    </lineage>
</organism>
<gene>
    <name evidence="2" type="ORF">NDU88_006517</name>
</gene>
<feature type="compositionally biased region" description="Basic and acidic residues" evidence="1">
    <location>
        <begin position="25"/>
        <end position="34"/>
    </location>
</feature>
<dbReference type="EMBL" id="JANPWB010000014">
    <property type="protein sequence ID" value="KAJ1101449.1"/>
    <property type="molecule type" value="Genomic_DNA"/>
</dbReference>
<protein>
    <submittedName>
        <fullName evidence="2">Uncharacterized protein</fullName>
    </submittedName>
</protein>
<feature type="compositionally biased region" description="Basic and acidic residues" evidence="1">
    <location>
        <begin position="76"/>
        <end position="87"/>
    </location>
</feature>
<accession>A0AAV7MFZ2</accession>
<dbReference type="AlphaFoldDB" id="A0AAV7MFZ2"/>
<comment type="caution">
    <text evidence="2">The sequence shown here is derived from an EMBL/GenBank/DDBJ whole genome shotgun (WGS) entry which is preliminary data.</text>
</comment>
<feature type="region of interest" description="Disordered" evidence="1">
    <location>
        <begin position="1"/>
        <end position="87"/>
    </location>
</feature>
<evidence type="ECO:0000313" key="3">
    <source>
        <dbReference type="Proteomes" id="UP001066276"/>
    </source>
</evidence>
<reference evidence="2" key="1">
    <citation type="journal article" date="2022" name="bioRxiv">
        <title>Sequencing and chromosome-scale assembly of the giantPleurodeles waltlgenome.</title>
        <authorList>
            <person name="Brown T."/>
            <person name="Elewa A."/>
            <person name="Iarovenko S."/>
            <person name="Subramanian E."/>
            <person name="Araus A.J."/>
            <person name="Petzold A."/>
            <person name="Susuki M."/>
            <person name="Suzuki K.-i.T."/>
            <person name="Hayashi T."/>
            <person name="Toyoda A."/>
            <person name="Oliveira C."/>
            <person name="Osipova E."/>
            <person name="Leigh N.D."/>
            <person name="Simon A."/>
            <person name="Yun M.H."/>
        </authorList>
    </citation>
    <scope>NUCLEOTIDE SEQUENCE</scope>
    <source>
        <strain evidence="2">20211129_DDA</strain>
        <tissue evidence="2">Liver</tissue>
    </source>
</reference>
<name>A0AAV7MFZ2_PLEWA</name>
<evidence type="ECO:0000313" key="2">
    <source>
        <dbReference type="EMBL" id="KAJ1101449.1"/>
    </source>
</evidence>
<sequence length="159" mass="17538">MNPEIEGSETTHAGRSQRDEEDAEEKVARVRDAKNNVLTGKTAEEEAMEEDYATKRHIEARSQKCSGHGSKGEAGCGREQRSPPRPRRDMAYAAYLTSRVLVSNLGGNSLSKKGQMGRKIYVLSWCQIVEFATIVFTPNRPGIILLSAIENMAVLISAQ</sequence>
<feature type="compositionally biased region" description="Basic and acidic residues" evidence="1">
    <location>
        <begin position="52"/>
        <end position="62"/>
    </location>
</feature>
<dbReference type="Proteomes" id="UP001066276">
    <property type="component" value="Chromosome 10"/>
</dbReference>